<feature type="transmembrane region" description="Helical" evidence="9">
    <location>
        <begin position="285"/>
        <end position="307"/>
    </location>
</feature>
<organism evidence="11 12">
    <name type="scientific">Cylindrotheca closterium</name>
    <dbReference type="NCBI Taxonomy" id="2856"/>
    <lineage>
        <taxon>Eukaryota</taxon>
        <taxon>Sar</taxon>
        <taxon>Stramenopiles</taxon>
        <taxon>Ochrophyta</taxon>
        <taxon>Bacillariophyta</taxon>
        <taxon>Bacillariophyceae</taxon>
        <taxon>Bacillariophycidae</taxon>
        <taxon>Bacillariales</taxon>
        <taxon>Bacillariaceae</taxon>
        <taxon>Cylindrotheca</taxon>
    </lineage>
</organism>
<feature type="transmembrane region" description="Helical" evidence="9">
    <location>
        <begin position="49"/>
        <end position="71"/>
    </location>
</feature>
<evidence type="ECO:0000256" key="2">
    <source>
        <dbReference type="ARBA" id="ARBA00022692"/>
    </source>
</evidence>
<dbReference type="CDD" id="cd00637">
    <property type="entry name" value="7tm_classA_rhodopsin-like"/>
    <property type="match status" value="1"/>
</dbReference>
<feature type="transmembrane region" description="Helical" evidence="9">
    <location>
        <begin position="83"/>
        <end position="107"/>
    </location>
</feature>
<keyword evidence="7" id="KW-0807">Transducer</keyword>
<keyword evidence="6" id="KW-0675">Receptor</keyword>
<dbReference type="PROSITE" id="PS50262">
    <property type="entry name" value="G_PROTEIN_RECEP_F1_2"/>
    <property type="match status" value="1"/>
</dbReference>
<evidence type="ECO:0000259" key="10">
    <source>
        <dbReference type="PROSITE" id="PS50262"/>
    </source>
</evidence>
<dbReference type="GO" id="GO:0008188">
    <property type="term" value="F:neuropeptide receptor activity"/>
    <property type="evidence" value="ECO:0007669"/>
    <property type="project" value="TreeGrafter"/>
</dbReference>
<keyword evidence="2 9" id="KW-0812">Transmembrane</keyword>
<keyword evidence="12" id="KW-1185">Reference proteome</keyword>
<evidence type="ECO:0000256" key="4">
    <source>
        <dbReference type="ARBA" id="ARBA00023040"/>
    </source>
</evidence>
<evidence type="ECO:0000256" key="1">
    <source>
        <dbReference type="ARBA" id="ARBA00004141"/>
    </source>
</evidence>
<dbReference type="PANTHER" id="PTHR24238">
    <property type="entry name" value="G-PROTEIN COUPLED RECEPTOR"/>
    <property type="match status" value="1"/>
</dbReference>
<evidence type="ECO:0000256" key="5">
    <source>
        <dbReference type="ARBA" id="ARBA00023136"/>
    </source>
</evidence>
<evidence type="ECO:0000313" key="11">
    <source>
        <dbReference type="EMBL" id="CAJ1929384.1"/>
    </source>
</evidence>
<keyword evidence="3 9" id="KW-1133">Transmembrane helix</keyword>
<dbReference type="PANTHER" id="PTHR24238:SF57">
    <property type="entry name" value="G-PROTEIN COUPLED RECEPTOR 83"/>
    <property type="match status" value="1"/>
</dbReference>
<gene>
    <name evidence="11" type="ORF">CYCCA115_LOCUS1670</name>
</gene>
<evidence type="ECO:0000256" key="7">
    <source>
        <dbReference type="ARBA" id="ARBA00023224"/>
    </source>
</evidence>
<keyword evidence="4" id="KW-0297">G-protein coupled receptor</keyword>
<feature type="compositionally biased region" description="Basic residues" evidence="8">
    <location>
        <begin position="412"/>
        <end position="421"/>
    </location>
</feature>
<dbReference type="GO" id="GO:0005886">
    <property type="term" value="C:plasma membrane"/>
    <property type="evidence" value="ECO:0007669"/>
    <property type="project" value="TreeGrafter"/>
</dbReference>
<evidence type="ECO:0000256" key="9">
    <source>
        <dbReference type="SAM" id="Phobius"/>
    </source>
</evidence>
<name>A0AAD2CET1_9STRA</name>
<dbReference type="AlphaFoldDB" id="A0AAD2CET1"/>
<comment type="subcellular location">
    <subcellularLocation>
        <location evidence="1">Membrane</location>
        <topology evidence="1">Multi-pass membrane protein</topology>
    </subcellularLocation>
</comment>
<keyword evidence="5 9" id="KW-0472">Membrane</keyword>
<feature type="transmembrane region" description="Helical" evidence="9">
    <location>
        <begin position="164"/>
        <end position="184"/>
    </location>
</feature>
<feature type="transmembrane region" description="Helical" evidence="9">
    <location>
        <begin position="214"/>
        <end position="237"/>
    </location>
</feature>
<accession>A0AAD2CET1</accession>
<dbReference type="SUPFAM" id="SSF81321">
    <property type="entry name" value="Family A G protein-coupled receptor-like"/>
    <property type="match status" value="1"/>
</dbReference>
<feature type="transmembrane region" description="Helical" evidence="9">
    <location>
        <begin position="257"/>
        <end position="279"/>
    </location>
</feature>
<evidence type="ECO:0000256" key="3">
    <source>
        <dbReference type="ARBA" id="ARBA00022989"/>
    </source>
</evidence>
<comment type="caution">
    <text evidence="11">The sequence shown here is derived from an EMBL/GenBank/DDBJ whole genome shotgun (WGS) entry which is preliminary data.</text>
</comment>
<evidence type="ECO:0000256" key="6">
    <source>
        <dbReference type="ARBA" id="ARBA00023170"/>
    </source>
</evidence>
<feature type="region of interest" description="Disordered" evidence="8">
    <location>
        <begin position="402"/>
        <end position="441"/>
    </location>
</feature>
<feature type="domain" description="G-protein coupled receptors family 1 profile" evidence="10">
    <location>
        <begin position="62"/>
        <end position="270"/>
    </location>
</feature>
<evidence type="ECO:0000313" key="12">
    <source>
        <dbReference type="Proteomes" id="UP001295423"/>
    </source>
</evidence>
<dbReference type="Gene3D" id="1.20.1070.10">
    <property type="entry name" value="Rhodopsin 7-helix transmembrane proteins"/>
    <property type="match status" value="1"/>
</dbReference>
<dbReference type="InterPro" id="IPR017452">
    <property type="entry name" value="GPCR_Rhodpsn_7TM"/>
</dbReference>
<proteinExistence type="predicted"/>
<sequence length="459" mass="52978">MAVNRLEDDSSSVRGGVKIEVREWELDENSTTYDRLVAAPSDATMESQWILFLTILVLSIVLMLFVFISMLRDKKTRRNSFNTYILFLMGPDIFFNFCCILSCGLNVHLGRYFSVDACVFQSLYCIFAITSSAWINAIVVYQLHRMLWCSRKAIRYHPPTRRHVAIQSCAVYVYSIFMATWSNWGEDESWWPIRNNVYSGVFCLPMPFDTESTMFFYLLYAPLVFVLPLLYICYVVVDMLYHNLLPDQNQRKTLMVFLRLLLVYFVMWVPALGLVFVGSNYLSTWYVVIGGAWAHLQGAVSAVICWFKPDIQRACHEFFWDCCKYVDCCYCCTNKPMLQNKETSHQDTEEMPSYSSREEPVLEDYDGVLEDGDDDSDIQYQIQKSCELFLGLSDDEDDLVVQGNRHEESPTKRGRSRRGSGKSRSGSPYESSMGLEPEEWHTITSGELVMMEGSFAESV</sequence>
<protein>
    <recommendedName>
        <fullName evidence="10">G-protein coupled receptors family 1 profile domain-containing protein</fullName>
    </recommendedName>
</protein>
<reference evidence="11" key="1">
    <citation type="submission" date="2023-08" db="EMBL/GenBank/DDBJ databases">
        <authorList>
            <person name="Audoor S."/>
            <person name="Bilcke G."/>
        </authorList>
    </citation>
    <scope>NUCLEOTIDE SEQUENCE</scope>
</reference>
<dbReference type="Proteomes" id="UP001295423">
    <property type="component" value="Unassembled WGS sequence"/>
</dbReference>
<feature type="transmembrane region" description="Helical" evidence="9">
    <location>
        <begin position="119"/>
        <end position="143"/>
    </location>
</feature>
<dbReference type="EMBL" id="CAKOGP040000080">
    <property type="protein sequence ID" value="CAJ1929384.1"/>
    <property type="molecule type" value="Genomic_DNA"/>
</dbReference>
<evidence type="ECO:0000256" key="8">
    <source>
        <dbReference type="SAM" id="MobiDB-lite"/>
    </source>
</evidence>